<dbReference type="InterPro" id="IPR037401">
    <property type="entry name" value="SnoaL-like"/>
</dbReference>
<sequence length="168" mass="18451">MAFRMAMVLAGTLLLAAPEQPRAQGIGSTASPVEERNRKVISTAFERWASGNGDVFSLLTDDARWQIIGSDPEIARTYHSREELLAGAARPLAARLTTPLKPVVRRIWADGEDVLVHWDGSAELFDGTTYRNSYLWIMTVKDDRVVAVTAFLDIPSFKAALALPAPAR</sequence>
<evidence type="ECO:0000313" key="3">
    <source>
        <dbReference type="Proteomes" id="UP000199664"/>
    </source>
</evidence>
<dbReference type="InterPro" id="IPR032710">
    <property type="entry name" value="NTF2-like_dom_sf"/>
</dbReference>
<name>A0A1H7YND7_9HYPH</name>
<dbReference type="Pfam" id="PF12680">
    <property type="entry name" value="SnoaL_2"/>
    <property type="match status" value="1"/>
</dbReference>
<gene>
    <name evidence="2" type="ORF">SAMN04515666_11247</name>
</gene>
<dbReference type="OrthoDB" id="1450423at2"/>
<accession>A0A1H7YND7</accession>
<dbReference type="AlphaFoldDB" id="A0A1H7YND7"/>
<dbReference type="EMBL" id="FOAN01000012">
    <property type="protein sequence ID" value="SEM47620.1"/>
    <property type="molecule type" value="Genomic_DNA"/>
</dbReference>
<dbReference type="Gene3D" id="3.10.450.50">
    <property type="match status" value="1"/>
</dbReference>
<evidence type="ECO:0000313" key="2">
    <source>
        <dbReference type="EMBL" id="SEM47620.1"/>
    </source>
</evidence>
<organism evidence="2 3">
    <name type="scientific">Bosea lupini</name>
    <dbReference type="NCBI Taxonomy" id="1036779"/>
    <lineage>
        <taxon>Bacteria</taxon>
        <taxon>Pseudomonadati</taxon>
        <taxon>Pseudomonadota</taxon>
        <taxon>Alphaproteobacteria</taxon>
        <taxon>Hyphomicrobiales</taxon>
        <taxon>Boseaceae</taxon>
        <taxon>Bosea</taxon>
    </lineage>
</organism>
<dbReference type="PANTHER" id="PTHR41252">
    <property type="entry name" value="BLR2505 PROTEIN"/>
    <property type="match status" value="1"/>
</dbReference>
<reference evidence="3" key="1">
    <citation type="submission" date="2016-10" db="EMBL/GenBank/DDBJ databases">
        <authorList>
            <person name="Varghese N."/>
            <person name="Submissions S."/>
        </authorList>
    </citation>
    <scope>NUCLEOTIDE SEQUENCE [LARGE SCALE GENOMIC DNA]</scope>
    <source>
        <strain evidence="3">LMG 26383,CCUG 61248,R- 45681</strain>
    </source>
</reference>
<keyword evidence="3" id="KW-1185">Reference proteome</keyword>
<proteinExistence type="predicted"/>
<dbReference type="STRING" id="1036779.SAMN04515666_11247"/>
<dbReference type="PANTHER" id="PTHR41252:SF1">
    <property type="entry name" value="BLR2505 PROTEIN"/>
    <property type="match status" value="1"/>
</dbReference>
<feature type="domain" description="SnoaL-like" evidence="1">
    <location>
        <begin position="45"/>
        <end position="147"/>
    </location>
</feature>
<evidence type="ECO:0000259" key="1">
    <source>
        <dbReference type="Pfam" id="PF12680"/>
    </source>
</evidence>
<protein>
    <recommendedName>
        <fullName evidence="1">SnoaL-like domain-containing protein</fullName>
    </recommendedName>
</protein>
<dbReference type="SUPFAM" id="SSF54427">
    <property type="entry name" value="NTF2-like"/>
    <property type="match status" value="1"/>
</dbReference>
<dbReference type="Proteomes" id="UP000199664">
    <property type="component" value="Unassembled WGS sequence"/>
</dbReference>